<evidence type="ECO:0000313" key="3">
    <source>
        <dbReference type="Proteomes" id="UP000648801"/>
    </source>
</evidence>
<protein>
    <submittedName>
        <fullName evidence="2">Uncharacterized protein</fullName>
    </submittedName>
</protein>
<evidence type="ECO:0000313" key="2">
    <source>
        <dbReference type="EMBL" id="GGA75652.1"/>
    </source>
</evidence>
<keyword evidence="3" id="KW-1185">Reference proteome</keyword>
<reference evidence="2" key="1">
    <citation type="journal article" date="2014" name="Int. J. Syst. Evol. Microbiol.">
        <title>Complete genome sequence of Corynebacterium casei LMG S-19264T (=DSM 44701T), isolated from a smear-ripened cheese.</title>
        <authorList>
            <consortium name="US DOE Joint Genome Institute (JGI-PGF)"/>
            <person name="Walter F."/>
            <person name="Albersmeier A."/>
            <person name="Kalinowski J."/>
            <person name="Ruckert C."/>
        </authorList>
    </citation>
    <scope>NUCLEOTIDE SEQUENCE</scope>
    <source>
        <strain evidence="2">CGMCC 1.15447</strain>
    </source>
</reference>
<feature type="signal peptide" evidence="1">
    <location>
        <begin position="1"/>
        <end position="26"/>
    </location>
</feature>
<gene>
    <name evidence="2" type="ORF">GCM10011507_28770</name>
</gene>
<dbReference type="AlphaFoldDB" id="A0A916RXW6"/>
<feature type="chain" id="PRO_5038128395" evidence="1">
    <location>
        <begin position="27"/>
        <end position="187"/>
    </location>
</feature>
<keyword evidence="1" id="KW-0732">Signal</keyword>
<evidence type="ECO:0000256" key="1">
    <source>
        <dbReference type="SAM" id="SignalP"/>
    </source>
</evidence>
<reference evidence="2" key="2">
    <citation type="submission" date="2020-09" db="EMBL/GenBank/DDBJ databases">
        <authorList>
            <person name="Sun Q."/>
            <person name="Zhou Y."/>
        </authorList>
    </citation>
    <scope>NUCLEOTIDE SEQUENCE</scope>
    <source>
        <strain evidence="2">CGMCC 1.15447</strain>
    </source>
</reference>
<proteinExistence type="predicted"/>
<name>A0A916RXW6_9BACT</name>
<sequence length="187" mass="20385">MRLGMLETVRKHLVFFPALVASFVLAGCQHAAPPSAVEQRAIAAEQQQIADASRQQLDEIPPPSKSLYMAVKSLSAWENPYVTVQGEMVTLHVMLADANTSTMGLGGMLRPAGARRQDLNVRVSDLATALNAIPQSAWPYGRVIAVEEAHQVPAADQPQVRRNIETVEKTLNDLGIVAYDWTDTGRN</sequence>
<dbReference type="EMBL" id="BMJB01000002">
    <property type="protein sequence ID" value="GGA75652.1"/>
    <property type="molecule type" value="Genomic_DNA"/>
</dbReference>
<dbReference type="Proteomes" id="UP000648801">
    <property type="component" value="Unassembled WGS sequence"/>
</dbReference>
<comment type="caution">
    <text evidence="2">The sequence shown here is derived from an EMBL/GenBank/DDBJ whole genome shotgun (WGS) entry which is preliminary data.</text>
</comment>
<accession>A0A916RXW6</accession>
<organism evidence="2 3">
    <name type="scientific">Edaphobacter acidisoli</name>
    <dbReference type="NCBI Taxonomy" id="2040573"/>
    <lineage>
        <taxon>Bacteria</taxon>
        <taxon>Pseudomonadati</taxon>
        <taxon>Acidobacteriota</taxon>
        <taxon>Terriglobia</taxon>
        <taxon>Terriglobales</taxon>
        <taxon>Acidobacteriaceae</taxon>
        <taxon>Edaphobacter</taxon>
    </lineage>
</organism>
<dbReference type="PROSITE" id="PS51257">
    <property type="entry name" value="PROKAR_LIPOPROTEIN"/>
    <property type="match status" value="1"/>
</dbReference>